<accession>A0ABR2JVH3</accession>
<dbReference type="InterPro" id="IPR002553">
    <property type="entry name" value="Clathrin/coatomer_adapt-like_N"/>
</dbReference>
<evidence type="ECO:0000256" key="1">
    <source>
        <dbReference type="ARBA" id="ARBA00004308"/>
    </source>
</evidence>
<dbReference type="Proteomes" id="UP001470230">
    <property type="component" value="Unassembled WGS sequence"/>
</dbReference>
<evidence type="ECO:0000313" key="9">
    <source>
        <dbReference type="Proteomes" id="UP001470230"/>
    </source>
</evidence>
<dbReference type="InterPro" id="IPR013041">
    <property type="entry name" value="Clathrin_app_Ig-like_sf"/>
</dbReference>
<dbReference type="InterPro" id="IPR026739">
    <property type="entry name" value="AP_beta"/>
</dbReference>
<name>A0ABR2JVH3_9EUKA</name>
<evidence type="ECO:0000259" key="7">
    <source>
        <dbReference type="Pfam" id="PF01602"/>
    </source>
</evidence>
<dbReference type="InterPro" id="IPR013037">
    <property type="entry name" value="Clathrin_b-adaptin_app_Ig-like"/>
</dbReference>
<reference evidence="8 9" key="1">
    <citation type="submission" date="2024-04" db="EMBL/GenBank/DDBJ databases">
        <title>Tritrichomonas musculus Genome.</title>
        <authorList>
            <person name="Alves-Ferreira E."/>
            <person name="Grigg M."/>
            <person name="Lorenzi H."/>
            <person name="Galac M."/>
        </authorList>
    </citation>
    <scope>NUCLEOTIDE SEQUENCE [LARGE SCALE GENOMIC DNA]</scope>
    <source>
        <strain evidence="8 9">EAF2021</strain>
    </source>
</reference>
<dbReference type="Pfam" id="PF01602">
    <property type="entry name" value="Adaptin_N"/>
    <property type="match status" value="1"/>
</dbReference>
<dbReference type="Gene3D" id="2.60.40.1150">
    <property type="match status" value="1"/>
</dbReference>
<comment type="subcellular location">
    <subcellularLocation>
        <location evidence="1">Endomembrane system</location>
    </subcellularLocation>
</comment>
<feature type="domain" description="Clathrin/coatomer adaptor adaptin-like N-terminal" evidence="7">
    <location>
        <begin position="20"/>
        <end position="534"/>
    </location>
</feature>
<dbReference type="EMBL" id="JAPFFF010000009">
    <property type="protein sequence ID" value="KAK8882453.1"/>
    <property type="molecule type" value="Genomic_DNA"/>
</dbReference>
<sequence>MENSTGAGALEQINLKGEVPQLRDQLDSNSPSERKKAAKRVVQIMRAGENVGELFSSMLRCIKTDDIELKRLVYLYLVTYSLQESEQSIMIVNTIIQDSQDPNPLIRALALRTMSRIHIEGVAENMIIPLKQRIEDADAYVRKTAALCVAKLYDIIPEAMDNANIYKSLTDLLCDSNPLVISNACASIMEINSKRPTPIFTFTSDNISSIVNAITSSNEWCQTVLFDAIAQYTPANAEEANTMIQRLLPFLKQDNAAVVIGAFKSIFQLMKYDQSINQQQLFSDIMPPFLSLATSDDFEIQYVVLRTLNLFLMKFPCSLQKEIRVFFCKYNDPSYIKLQKLDIVTSNCTTRNAQIVLDELTEYCNEVDVEFVRKTIKCIGKIALRLPSCARRCVDILVSLVEGKAEYSTEQSVIVLADILRKFPGQFENVISKVCNNIEQLKDPNARAALIWILGEYNSMIEKVDLIIDPFLDNFSEENPQVQLQLISSIVKVFLDNPDIAQDQLQFVLSEATKETILPDVRNRALLYWRMLSIDKNLAREFVIFPKAQVDYTDVSYSDDVLDKLIENMGMVSGVLHILPHKLKSKVIMSYEEEKEESFHFWKPAQIRDPQNCPVSVMTDWDDSNYFIQITNKSDRPLSNLAIAVNVNSIGLELVEPIVFPESIGPVDQCEVSIRYVCTPEKATIKTDSNNEIDYNLDFALRLGNDAYFYKDFLDFRRITLKPKKIQIADQLRNYTKPEEEINFIIDGGIIAPASDLIDRNVSVLLKVESKLYFGFTLPPDYDYVSELTPVEGGVQCKVRGNPFYLNFIKQYSKYVFCTD</sequence>
<organism evidence="8 9">
    <name type="scientific">Tritrichomonas musculus</name>
    <dbReference type="NCBI Taxonomy" id="1915356"/>
    <lineage>
        <taxon>Eukaryota</taxon>
        <taxon>Metamonada</taxon>
        <taxon>Parabasalia</taxon>
        <taxon>Tritrichomonadida</taxon>
        <taxon>Tritrichomonadidae</taxon>
        <taxon>Tritrichomonas</taxon>
    </lineage>
</organism>
<keyword evidence="5" id="KW-0472">Membrane</keyword>
<evidence type="ECO:0000256" key="5">
    <source>
        <dbReference type="ARBA" id="ARBA00023136"/>
    </source>
</evidence>
<dbReference type="SUPFAM" id="SSF48371">
    <property type="entry name" value="ARM repeat"/>
    <property type="match status" value="1"/>
</dbReference>
<dbReference type="PANTHER" id="PTHR11134">
    <property type="entry name" value="ADAPTOR COMPLEX SUBUNIT BETA FAMILY MEMBER"/>
    <property type="match status" value="1"/>
</dbReference>
<dbReference type="InterPro" id="IPR011989">
    <property type="entry name" value="ARM-like"/>
</dbReference>
<dbReference type="InterPro" id="IPR016024">
    <property type="entry name" value="ARM-type_fold"/>
</dbReference>
<dbReference type="SUPFAM" id="SSF49348">
    <property type="entry name" value="Clathrin adaptor appendage domain"/>
    <property type="match status" value="1"/>
</dbReference>
<keyword evidence="3" id="KW-0813">Transport</keyword>
<feature type="region of interest" description="Disordered" evidence="6">
    <location>
        <begin position="1"/>
        <end position="36"/>
    </location>
</feature>
<keyword evidence="9" id="KW-1185">Reference proteome</keyword>
<evidence type="ECO:0000256" key="6">
    <source>
        <dbReference type="SAM" id="MobiDB-lite"/>
    </source>
</evidence>
<evidence type="ECO:0000256" key="2">
    <source>
        <dbReference type="ARBA" id="ARBA00006613"/>
    </source>
</evidence>
<keyword evidence="4" id="KW-0653">Protein transport</keyword>
<gene>
    <name evidence="8" type="ORF">M9Y10_045095</name>
</gene>
<comment type="caution">
    <text evidence="8">The sequence shown here is derived from an EMBL/GenBank/DDBJ whole genome shotgun (WGS) entry which is preliminary data.</text>
</comment>
<comment type="similarity">
    <text evidence="2">Belongs to the adaptor complexes large subunit family.</text>
</comment>
<dbReference type="Gene3D" id="1.25.10.10">
    <property type="entry name" value="Leucine-rich Repeat Variant"/>
    <property type="match status" value="1"/>
</dbReference>
<evidence type="ECO:0000313" key="8">
    <source>
        <dbReference type="EMBL" id="KAK8882453.1"/>
    </source>
</evidence>
<proteinExistence type="inferred from homology"/>
<evidence type="ECO:0000256" key="3">
    <source>
        <dbReference type="ARBA" id="ARBA00022448"/>
    </source>
</evidence>
<evidence type="ECO:0000256" key="4">
    <source>
        <dbReference type="ARBA" id="ARBA00022927"/>
    </source>
</evidence>
<protein>
    <recommendedName>
        <fullName evidence="7">Clathrin/coatomer adaptor adaptin-like N-terminal domain-containing protein</fullName>
    </recommendedName>
</protein>